<keyword evidence="2" id="KW-0472">Membrane</keyword>
<dbReference type="EMBL" id="QXIS01000009">
    <property type="protein sequence ID" value="RIE06502.1"/>
    <property type="molecule type" value="Genomic_DNA"/>
</dbReference>
<dbReference type="Gene3D" id="3.40.630.190">
    <property type="entry name" value="LCP protein"/>
    <property type="match status" value="1"/>
</dbReference>
<keyword evidence="5" id="KW-1185">Reference proteome</keyword>
<sequence length="337" mass="35936">MITVSSSGRFVKRPGAACSRVILGVVLAMLAAAVLVVGALVWKLDHAVHAAAPSQSEPVKPVVKLDKHVNILVLGCDARTKDDPGRSDSIILVGLDPVTKKITIMSIPRDTRVSIPGHGIGKINATTNKDVYANGGISLLEETIGGLVPGIHIDYYVRMNFAGFAKVIDALGGVTLDVEERMVYRVADTSIDLKPGVQHLDGDKALQYARFRSDGVGDFGSWGGEEHGRVARQKKLLKAIIAQTTSIRNAWRLPKVISVVQEAVVTDLSSADMLRLGMTFKDATDKDVTTVVFPGIPKYVDGTSYVVPYTGPMKDTVAPLFKDAPVVAEPSAGTPNS</sequence>
<dbReference type="NCBIfam" id="TIGR00350">
    <property type="entry name" value="lytR_cpsA_psr"/>
    <property type="match status" value="1"/>
</dbReference>
<accession>A0A398CV05</accession>
<feature type="transmembrane region" description="Helical" evidence="2">
    <location>
        <begin position="21"/>
        <end position="42"/>
    </location>
</feature>
<dbReference type="RefSeq" id="WP_119088692.1">
    <property type="nucleotide sequence ID" value="NZ_QXIS01000009.1"/>
</dbReference>
<gene>
    <name evidence="4" type="ORF">SMC7_01885</name>
</gene>
<reference evidence="4 5" key="1">
    <citation type="submission" date="2018-09" db="EMBL/GenBank/DDBJ databases">
        <title>Discovery and Ecogenomic Context for Candidatus Cryosericales, a Global Caldiserica Order Active in Thawing Permafrost.</title>
        <authorList>
            <person name="Martinez M.A."/>
            <person name="Woodcroft B.J."/>
            <person name="Ignacio Espinoza J.C."/>
            <person name="Zayed A."/>
            <person name="Singleton C.M."/>
            <person name="Boyd J."/>
            <person name="Li Y.-F."/>
            <person name="Purvine S."/>
            <person name="Maughan H."/>
            <person name="Hodgkins S.B."/>
            <person name="Anderson D."/>
            <person name="Sederholm M."/>
            <person name="Temperton B."/>
            <person name="Saleska S.R."/>
            <person name="Tyson G.W."/>
            <person name="Rich V.I."/>
        </authorList>
    </citation>
    <scope>NUCLEOTIDE SEQUENCE [LARGE SCALE GENOMIC DNA]</scope>
    <source>
        <strain evidence="4 5">SMC7</strain>
    </source>
</reference>
<dbReference type="Proteomes" id="UP000266328">
    <property type="component" value="Unassembled WGS sequence"/>
</dbReference>
<name>A0A398CV05_9BACT</name>
<protein>
    <submittedName>
        <fullName evidence="4">LytR family transcriptional regulator</fullName>
    </submittedName>
</protein>
<dbReference type="InterPro" id="IPR050922">
    <property type="entry name" value="LytR/CpsA/Psr_CW_biosynth"/>
</dbReference>
<proteinExistence type="inferred from homology"/>
<evidence type="ECO:0000256" key="1">
    <source>
        <dbReference type="ARBA" id="ARBA00006068"/>
    </source>
</evidence>
<keyword evidence="2" id="KW-1133">Transmembrane helix</keyword>
<dbReference type="Pfam" id="PF03816">
    <property type="entry name" value="LytR_cpsA_psr"/>
    <property type="match status" value="1"/>
</dbReference>
<evidence type="ECO:0000259" key="3">
    <source>
        <dbReference type="Pfam" id="PF03816"/>
    </source>
</evidence>
<dbReference type="OrthoDB" id="9782542at2"/>
<feature type="domain" description="Cell envelope-related transcriptional attenuator" evidence="3">
    <location>
        <begin position="86"/>
        <end position="244"/>
    </location>
</feature>
<dbReference type="PANTHER" id="PTHR33392">
    <property type="entry name" value="POLYISOPRENYL-TEICHOIC ACID--PEPTIDOGLYCAN TEICHOIC ACID TRANSFERASE TAGU"/>
    <property type="match status" value="1"/>
</dbReference>
<organism evidence="4 5">
    <name type="scientific">Candidatus Cryosericum terrychapinii</name>
    <dbReference type="NCBI Taxonomy" id="2290919"/>
    <lineage>
        <taxon>Bacteria</taxon>
        <taxon>Pseudomonadati</taxon>
        <taxon>Caldisericota/Cryosericota group</taxon>
        <taxon>Candidatus Cryosericota</taxon>
        <taxon>Candidatus Cryosericia</taxon>
        <taxon>Candidatus Cryosericales</taxon>
        <taxon>Candidatus Cryosericaceae</taxon>
        <taxon>Candidatus Cryosericum</taxon>
    </lineage>
</organism>
<evidence type="ECO:0000313" key="4">
    <source>
        <dbReference type="EMBL" id="RIE06502.1"/>
    </source>
</evidence>
<dbReference type="InterPro" id="IPR004474">
    <property type="entry name" value="LytR_CpsA_psr"/>
</dbReference>
<comment type="caution">
    <text evidence="4">The sequence shown here is derived from an EMBL/GenBank/DDBJ whole genome shotgun (WGS) entry which is preliminary data.</text>
</comment>
<dbReference type="PANTHER" id="PTHR33392:SF6">
    <property type="entry name" value="POLYISOPRENYL-TEICHOIC ACID--PEPTIDOGLYCAN TEICHOIC ACID TRANSFERASE TAGU"/>
    <property type="match status" value="1"/>
</dbReference>
<comment type="similarity">
    <text evidence="1">Belongs to the LytR/CpsA/Psr (LCP) family.</text>
</comment>
<evidence type="ECO:0000256" key="2">
    <source>
        <dbReference type="SAM" id="Phobius"/>
    </source>
</evidence>
<dbReference type="AlphaFoldDB" id="A0A398CV05"/>
<evidence type="ECO:0000313" key="5">
    <source>
        <dbReference type="Proteomes" id="UP000266328"/>
    </source>
</evidence>
<keyword evidence="2" id="KW-0812">Transmembrane</keyword>